<evidence type="ECO:0000313" key="8">
    <source>
        <dbReference type="Proteomes" id="UP000414136"/>
    </source>
</evidence>
<organism evidence="7 8">
    <name type="scientific">Pandoraea captiosa</name>
    <dbReference type="NCBI Taxonomy" id="2508302"/>
    <lineage>
        <taxon>Bacteria</taxon>
        <taxon>Pseudomonadati</taxon>
        <taxon>Pseudomonadota</taxon>
        <taxon>Betaproteobacteria</taxon>
        <taxon>Burkholderiales</taxon>
        <taxon>Burkholderiaceae</taxon>
        <taxon>Pandoraea</taxon>
    </lineage>
</organism>
<dbReference type="GO" id="GO:0012505">
    <property type="term" value="C:endomembrane system"/>
    <property type="evidence" value="ECO:0007669"/>
    <property type="project" value="UniProtKB-SubCell"/>
</dbReference>
<dbReference type="AlphaFoldDB" id="A0A5E5AQ52"/>
<feature type="transmembrane region" description="Helical" evidence="5">
    <location>
        <begin position="60"/>
        <end position="85"/>
    </location>
</feature>
<evidence type="ECO:0000256" key="1">
    <source>
        <dbReference type="ARBA" id="ARBA00004127"/>
    </source>
</evidence>
<keyword evidence="2 5" id="KW-0812">Transmembrane</keyword>
<evidence type="ECO:0000256" key="5">
    <source>
        <dbReference type="SAM" id="Phobius"/>
    </source>
</evidence>
<keyword evidence="4 5" id="KW-0472">Membrane</keyword>
<dbReference type="RefSeq" id="WP_425495399.1">
    <property type="nucleotide sequence ID" value="NZ_CABPSQ010000014.1"/>
</dbReference>
<keyword evidence="8" id="KW-1185">Reference proteome</keyword>
<evidence type="ECO:0000256" key="3">
    <source>
        <dbReference type="ARBA" id="ARBA00022989"/>
    </source>
</evidence>
<dbReference type="Proteomes" id="UP000414136">
    <property type="component" value="Unassembled WGS sequence"/>
</dbReference>
<accession>A0A5E5AQ52</accession>
<protein>
    <submittedName>
        <fullName evidence="7">Membrane protein</fullName>
    </submittedName>
</protein>
<keyword evidence="3 5" id="KW-1133">Transmembrane helix</keyword>
<dbReference type="InterPro" id="IPR010652">
    <property type="entry name" value="DUF1232"/>
</dbReference>
<gene>
    <name evidence="7" type="ORF">PCA31118_04820</name>
</gene>
<evidence type="ECO:0000259" key="6">
    <source>
        <dbReference type="Pfam" id="PF06803"/>
    </source>
</evidence>
<evidence type="ECO:0000256" key="2">
    <source>
        <dbReference type="ARBA" id="ARBA00022692"/>
    </source>
</evidence>
<evidence type="ECO:0000256" key="4">
    <source>
        <dbReference type="ARBA" id="ARBA00023136"/>
    </source>
</evidence>
<dbReference type="EMBL" id="CABPSQ010000014">
    <property type="protein sequence ID" value="VVE74695.1"/>
    <property type="molecule type" value="Genomic_DNA"/>
</dbReference>
<reference evidence="7 8" key="1">
    <citation type="submission" date="2019-08" db="EMBL/GenBank/DDBJ databases">
        <authorList>
            <person name="Peeters C."/>
        </authorList>
    </citation>
    <scope>NUCLEOTIDE SEQUENCE [LARGE SCALE GENOMIC DNA]</scope>
    <source>
        <strain evidence="7 8">LMG 31118</strain>
    </source>
</reference>
<feature type="domain" description="DUF1232" evidence="6">
    <location>
        <begin position="39"/>
        <end position="75"/>
    </location>
</feature>
<proteinExistence type="predicted"/>
<name>A0A5E5AQ52_9BURK</name>
<sequence length="133" mass="14623">MESRIQMMLGKFKAWTRTIRRDAHVLYLAARDPRVPWYAKALALFVAGYALSPIDLIPDFIPVIGLLDDAILVPLGIVIVLKLIPPDVLAELRATAAATQRPVSRAAAVVIAMAWGVAIVAGVWFVYRRFAAQ</sequence>
<evidence type="ECO:0000313" key="7">
    <source>
        <dbReference type="EMBL" id="VVE74695.1"/>
    </source>
</evidence>
<dbReference type="Pfam" id="PF06803">
    <property type="entry name" value="DUF1232"/>
    <property type="match status" value="1"/>
</dbReference>
<comment type="subcellular location">
    <subcellularLocation>
        <location evidence="1">Endomembrane system</location>
        <topology evidence="1">Multi-pass membrane protein</topology>
    </subcellularLocation>
</comment>
<feature type="transmembrane region" description="Helical" evidence="5">
    <location>
        <begin position="37"/>
        <end position="54"/>
    </location>
</feature>
<feature type="transmembrane region" description="Helical" evidence="5">
    <location>
        <begin position="106"/>
        <end position="127"/>
    </location>
</feature>